<sequence length="361" mass="42518">MNYLELKNMAENLKDSNYRSTKLNNFKFYTYIFSDYKNFKENNTFFIRGLMIDSKSILNKDTLAPGISIPMPKFFNINENEDWLLPDSTNLEDFTIVTKYDGSLMIPYEYDGIKFRTKMSIDNDQTKLANKYIKNNPDILDLIKNNPDTQYFFELISPLNRIVVDYNKTELKLIAELDLRTLEFKIHETNEFNFKDLNIKTLKDLKDYINTISNYEGVILQHKVTKKVYKLKTQEYLDLHNTMTNLDLKVIYKMILEETIDDVLPKLSPEAVAYIDSVSNSVKVKLNEILDSIDSNYIKTKDLETPALYIKDLNIDPIAKDCLFKLCKNKLNLDDVLNQVKKSMLKYNKLRDIKVFLKWIH</sequence>
<dbReference type="GeneID" id="26041461"/>
<dbReference type="EMBL" id="FN667788">
    <property type="protein sequence ID" value="CBJ93990.1"/>
    <property type="molecule type" value="Genomic_DNA"/>
</dbReference>
<dbReference type="EC" id="6.5.1.3" evidence="1"/>
<keyword evidence="2" id="KW-1185">Reference proteome</keyword>
<dbReference type="RefSeq" id="YP_009169315.1">
    <property type="nucleotide sequence ID" value="NC_027997.1"/>
</dbReference>
<dbReference type="GO" id="GO:0003972">
    <property type="term" value="F:RNA ligase (ATP) activity"/>
    <property type="evidence" value="ECO:0007669"/>
    <property type="project" value="UniProtKB-EC"/>
</dbReference>
<reference evidence="1 2" key="1">
    <citation type="journal article" date="2010" name="BMC Genomics">
        <title>Evidence for a lineage of virulent bacteriophages that target Campylobacter.</title>
        <authorList>
            <person name="Timms A.R."/>
            <person name="Cambray-Young J."/>
            <person name="Scott A.E."/>
            <person name="Petty N.K."/>
            <person name="Connerton P.L."/>
            <person name="Clarke L."/>
            <person name="Seeger K."/>
            <person name="Quail M."/>
            <person name="Cummings N."/>
            <person name="Maskell D.J."/>
            <person name="Thomson N.R."/>
            <person name="Connerton I.F."/>
        </authorList>
    </citation>
    <scope>NUCLEOTIDE SEQUENCE [LARGE SCALE GENOMIC DNA]</scope>
</reference>
<accession>D5GVH3</accession>
<gene>
    <name evidence="1" type="ORF">CPT_0181</name>
</gene>
<organism evidence="1 2">
    <name type="scientific">Campylobacter phage CP220</name>
    <dbReference type="NCBI Taxonomy" id="2994044"/>
    <lineage>
        <taxon>Viruses</taxon>
        <taxon>Duplodnaviria</taxon>
        <taxon>Heunggongvirae</taxon>
        <taxon>Uroviricota</taxon>
        <taxon>Caudoviricetes</taxon>
        <taxon>Connertonviridae</taxon>
        <taxon>Firehammervirus</taxon>
        <taxon>Firehammervirus CP220</taxon>
    </lineage>
</organism>
<dbReference type="KEGG" id="vg:26041461"/>
<evidence type="ECO:0000313" key="1">
    <source>
        <dbReference type="EMBL" id="CBJ93990.1"/>
    </source>
</evidence>
<evidence type="ECO:0000313" key="2">
    <source>
        <dbReference type="Proteomes" id="UP000002369"/>
    </source>
</evidence>
<name>D5GVH3_9CAUD</name>
<protein>
    <submittedName>
        <fullName evidence="1">Probable phage RNA ligase</fullName>
        <ecNumber evidence="1">6.5.1.3</ecNumber>
    </submittedName>
</protein>
<proteinExistence type="predicted"/>
<dbReference type="Proteomes" id="UP000002369">
    <property type="component" value="Segment"/>
</dbReference>
<keyword evidence="1" id="KW-0436">Ligase</keyword>